<keyword evidence="3" id="KW-1003">Cell membrane</keyword>
<gene>
    <name evidence="11" type="ORF">PXK24_18015</name>
</gene>
<keyword evidence="4 9" id="KW-0997">Cell inner membrane</keyword>
<evidence type="ECO:0000256" key="6">
    <source>
        <dbReference type="ARBA" id="ARBA00022989"/>
    </source>
</evidence>
<comment type="subcellular location">
    <subcellularLocation>
        <location evidence="1 9">Cell inner membrane</location>
        <topology evidence="1 9">Multi-pass membrane protein</topology>
    </subcellularLocation>
</comment>
<sequence length="186" mass="19624">MTEDTTPQTHAADADTGAAPEAGALGRIVNTAGTGFALAILSCAGILFLEVILRYGFNRPTVWAHETVIFLTACSFVFGGLYAAARNAHIRVVLIYDQLSAPARRIMDVGISAACSLACACFAWASWTSVARAVWTPAGALRLETSGSAWNPPTPGLTKVFLLVVLLLLALQFAVLAVNYLRKPGS</sequence>
<feature type="transmembrane region" description="Helical" evidence="9">
    <location>
        <begin position="63"/>
        <end position="85"/>
    </location>
</feature>
<keyword evidence="5 9" id="KW-0812">Transmembrane</keyword>
<evidence type="ECO:0000256" key="3">
    <source>
        <dbReference type="ARBA" id="ARBA00022475"/>
    </source>
</evidence>
<name>A0ABD4XE39_9RHOB</name>
<evidence type="ECO:0000259" key="10">
    <source>
        <dbReference type="Pfam" id="PF04290"/>
    </source>
</evidence>
<protein>
    <recommendedName>
        <fullName evidence="9">TRAP transporter small permease protein</fullName>
    </recommendedName>
</protein>
<comment type="function">
    <text evidence="9">Part of the tripartite ATP-independent periplasmic (TRAP) transport system.</text>
</comment>
<dbReference type="RefSeq" id="WP_274840049.1">
    <property type="nucleotide sequence ID" value="NZ_JARCJF010000011.1"/>
</dbReference>
<keyword evidence="6 9" id="KW-1133">Transmembrane helix</keyword>
<dbReference type="InterPro" id="IPR055348">
    <property type="entry name" value="DctQ"/>
</dbReference>
<evidence type="ECO:0000256" key="7">
    <source>
        <dbReference type="ARBA" id="ARBA00023136"/>
    </source>
</evidence>
<evidence type="ECO:0000256" key="4">
    <source>
        <dbReference type="ARBA" id="ARBA00022519"/>
    </source>
</evidence>
<dbReference type="EMBL" id="JARCJK010000011">
    <property type="protein sequence ID" value="MDE4167596.1"/>
    <property type="molecule type" value="Genomic_DNA"/>
</dbReference>
<feature type="transmembrane region" description="Helical" evidence="9">
    <location>
        <begin position="36"/>
        <end position="57"/>
    </location>
</feature>
<comment type="caution">
    <text evidence="11">The sequence shown here is derived from an EMBL/GenBank/DDBJ whole genome shotgun (WGS) entry which is preliminary data.</text>
</comment>
<evidence type="ECO:0000256" key="2">
    <source>
        <dbReference type="ARBA" id="ARBA00022448"/>
    </source>
</evidence>
<dbReference type="GO" id="GO:0022857">
    <property type="term" value="F:transmembrane transporter activity"/>
    <property type="evidence" value="ECO:0007669"/>
    <property type="project" value="UniProtKB-UniRule"/>
</dbReference>
<dbReference type="GO" id="GO:0005886">
    <property type="term" value="C:plasma membrane"/>
    <property type="evidence" value="ECO:0007669"/>
    <property type="project" value="UniProtKB-SubCell"/>
</dbReference>
<dbReference type="InterPro" id="IPR007387">
    <property type="entry name" value="TRAP_DctQ"/>
</dbReference>
<organism evidence="11 12">
    <name type="scientific">Phaeobacter gallaeciensis</name>
    <dbReference type="NCBI Taxonomy" id="60890"/>
    <lineage>
        <taxon>Bacteria</taxon>
        <taxon>Pseudomonadati</taxon>
        <taxon>Pseudomonadota</taxon>
        <taxon>Alphaproteobacteria</taxon>
        <taxon>Rhodobacterales</taxon>
        <taxon>Roseobacteraceae</taxon>
        <taxon>Phaeobacter</taxon>
    </lineage>
</organism>
<dbReference type="AlphaFoldDB" id="A0ABD4XE39"/>
<comment type="similarity">
    <text evidence="8 9">Belongs to the TRAP transporter small permease family.</text>
</comment>
<reference evidence="11 12" key="1">
    <citation type="submission" date="2023-02" db="EMBL/GenBank/DDBJ databases">
        <title>Population genomics of bacteria associated with diatom.</title>
        <authorList>
            <person name="Xie J."/>
            <person name="Wang H."/>
        </authorList>
    </citation>
    <scope>NUCLEOTIDE SEQUENCE [LARGE SCALE GENOMIC DNA]</scope>
    <source>
        <strain evidence="11 12">PT47_8</strain>
    </source>
</reference>
<evidence type="ECO:0000256" key="8">
    <source>
        <dbReference type="ARBA" id="ARBA00038436"/>
    </source>
</evidence>
<evidence type="ECO:0000256" key="9">
    <source>
        <dbReference type="RuleBase" id="RU369079"/>
    </source>
</evidence>
<dbReference type="Proteomes" id="UP001218364">
    <property type="component" value="Unassembled WGS sequence"/>
</dbReference>
<keyword evidence="7 9" id="KW-0472">Membrane</keyword>
<evidence type="ECO:0000313" key="12">
    <source>
        <dbReference type="Proteomes" id="UP001218364"/>
    </source>
</evidence>
<proteinExistence type="inferred from homology"/>
<accession>A0ABD4XE39</accession>
<comment type="subunit">
    <text evidence="9">The complex comprises the extracytoplasmic solute receptor protein and the two transmembrane proteins.</text>
</comment>
<feature type="transmembrane region" description="Helical" evidence="9">
    <location>
        <begin position="106"/>
        <end position="127"/>
    </location>
</feature>
<evidence type="ECO:0000256" key="1">
    <source>
        <dbReference type="ARBA" id="ARBA00004429"/>
    </source>
</evidence>
<dbReference type="PANTHER" id="PTHR35011:SF10">
    <property type="entry name" value="TRAP TRANSPORTER SMALL PERMEASE PROTEIN"/>
    <property type="match status" value="1"/>
</dbReference>
<dbReference type="PANTHER" id="PTHR35011">
    <property type="entry name" value="2,3-DIKETO-L-GULONATE TRAP TRANSPORTER SMALL PERMEASE PROTEIN YIAM"/>
    <property type="match status" value="1"/>
</dbReference>
<evidence type="ECO:0000256" key="5">
    <source>
        <dbReference type="ARBA" id="ARBA00022692"/>
    </source>
</evidence>
<keyword evidence="2 9" id="KW-0813">Transport</keyword>
<evidence type="ECO:0000313" key="11">
    <source>
        <dbReference type="EMBL" id="MDE4167596.1"/>
    </source>
</evidence>
<feature type="domain" description="Tripartite ATP-independent periplasmic transporters DctQ component" evidence="10">
    <location>
        <begin position="44"/>
        <end position="179"/>
    </location>
</feature>
<dbReference type="Pfam" id="PF04290">
    <property type="entry name" value="DctQ"/>
    <property type="match status" value="1"/>
</dbReference>
<feature type="transmembrane region" description="Helical" evidence="9">
    <location>
        <begin position="160"/>
        <end position="181"/>
    </location>
</feature>